<reference evidence="2" key="1">
    <citation type="journal article" date="2021" name="Proc. Natl. Acad. Sci. U.S.A.">
        <title>A Catalog of Tens of Thousands of Viruses from Human Metagenomes Reveals Hidden Associations with Chronic Diseases.</title>
        <authorList>
            <person name="Tisza M.J."/>
            <person name="Buck C.B."/>
        </authorList>
    </citation>
    <scope>NUCLEOTIDE SEQUENCE</scope>
    <source>
        <strain evidence="2">Ct4Z13</strain>
    </source>
</reference>
<dbReference type="EMBL" id="BK032566">
    <property type="protein sequence ID" value="DAF48264.1"/>
    <property type="molecule type" value="Genomic_DNA"/>
</dbReference>
<protein>
    <submittedName>
        <fullName evidence="2">Nucleoside triphosphate pyrophosphohydrolase</fullName>
    </submittedName>
</protein>
<accession>A0A8S5SBG4</accession>
<dbReference type="CDD" id="cd11539">
    <property type="entry name" value="NTP-PPase_u2"/>
    <property type="match status" value="1"/>
</dbReference>
<evidence type="ECO:0000256" key="1">
    <source>
        <dbReference type="SAM" id="Coils"/>
    </source>
</evidence>
<evidence type="ECO:0000313" key="2">
    <source>
        <dbReference type="EMBL" id="DAF48264.1"/>
    </source>
</evidence>
<sequence length="167" mass="19793">MKNKKDFELDLLLAVDELLNKLNVCFGGIPILLEMKERKYFQDAKDDETIHGLIERYEITKNENNMLNHTFNQSIIKHGKEPQCRQLMEECAELIKATNKMLRYADRPAEPEYYANLIEEIADVEIMLYQLKVMFNVSDDEVFKVKIQKAKREKERLENHGRKQTKI</sequence>
<organism evidence="2">
    <name type="scientific">Siphoviridae sp. ct4Z13</name>
    <dbReference type="NCBI Taxonomy" id="2827778"/>
    <lineage>
        <taxon>Viruses</taxon>
        <taxon>Duplodnaviria</taxon>
        <taxon>Heunggongvirae</taxon>
        <taxon>Uroviricota</taxon>
        <taxon>Caudoviricetes</taxon>
    </lineage>
</organism>
<name>A0A8S5SBG4_9CAUD</name>
<dbReference type="SUPFAM" id="SSF101386">
    <property type="entry name" value="all-alpha NTP pyrophosphatases"/>
    <property type="match status" value="1"/>
</dbReference>
<keyword evidence="1" id="KW-0175">Coiled coil</keyword>
<proteinExistence type="predicted"/>
<feature type="coiled-coil region" evidence="1">
    <location>
        <begin position="140"/>
        <end position="167"/>
    </location>
</feature>
<dbReference type="Gene3D" id="1.10.287.1080">
    <property type="entry name" value="MazG-like"/>
    <property type="match status" value="1"/>
</dbReference>